<reference evidence="2 3" key="1">
    <citation type="submission" date="2019-08" db="EMBL/GenBank/DDBJ databases">
        <title>A chromosome-level genome assembly, high-density linkage maps, and genome scans reveal the genomic architecture of hybrid incompatibilities underlying speciation via character displacement in darters (Percidae: Etheostominae).</title>
        <authorList>
            <person name="Moran R.L."/>
            <person name="Catchen J.M."/>
            <person name="Fuller R.C."/>
        </authorList>
    </citation>
    <scope>NUCLEOTIDE SEQUENCE [LARGE SCALE GENOMIC DNA]</scope>
    <source>
        <strain evidence="2">EspeVRDwgs_2016</strain>
        <tissue evidence="2">Muscle</tissue>
    </source>
</reference>
<feature type="compositionally biased region" description="Polar residues" evidence="1">
    <location>
        <begin position="1"/>
        <end position="21"/>
    </location>
</feature>
<evidence type="ECO:0000313" key="3">
    <source>
        <dbReference type="Proteomes" id="UP000327493"/>
    </source>
</evidence>
<proteinExistence type="predicted"/>
<organism evidence="2 3">
    <name type="scientific">Etheostoma spectabile</name>
    <name type="common">orangethroat darter</name>
    <dbReference type="NCBI Taxonomy" id="54343"/>
    <lineage>
        <taxon>Eukaryota</taxon>
        <taxon>Metazoa</taxon>
        <taxon>Chordata</taxon>
        <taxon>Craniata</taxon>
        <taxon>Vertebrata</taxon>
        <taxon>Euteleostomi</taxon>
        <taxon>Actinopterygii</taxon>
        <taxon>Neopterygii</taxon>
        <taxon>Teleostei</taxon>
        <taxon>Neoteleostei</taxon>
        <taxon>Acanthomorphata</taxon>
        <taxon>Eupercaria</taxon>
        <taxon>Perciformes</taxon>
        <taxon>Percoidei</taxon>
        <taxon>Percidae</taxon>
        <taxon>Etheostomatinae</taxon>
        <taxon>Etheostoma</taxon>
    </lineage>
</organism>
<dbReference type="AlphaFoldDB" id="A0A5J5D2Q2"/>
<dbReference type="EMBL" id="VOFY01000013">
    <property type="protein sequence ID" value="KAA8587160.1"/>
    <property type="molecule type" value="Genomic_DNA"/>
</dbReference>
<feature type="region of interest" description="Disordered" evidence="1">
    <location>
        <begin position="1"/>
        <end position="95"/>
    </location>
</feature>
<accession>A0A5J5D2Q2</accession>
<feature type="compositionally biased region" description="Basic and acidic residues" evidence="1">
    <location>
        <begin position="23"/>
        <end position="45"/>
    </location>
</feature>
<dbReference type="Proteomes" id="UP000327493">
    <property type="component" value="Chromosome 13"/>
</dbReference>
<keyword evidence="3" id="KW-1185">Reference proteome</keyword>
<name>A0A5J5D2Q2_9PERO</name>
<feature type="compositionally biased region" description="Basic and acidic residues" evidence="1">
    <location>
        <begin position="66"/>
        <end position="78"/>
    </location>
</feature>
<sequence>MEAGSPYNTTCDNEGWSSQTGECEEKSQLEEDIKETTSSVSRDKSSGVPNQGPAISFETDSTLECTSKRNSDEKERSKNRLLNMAKIGRGKKSWL</sequence>
<evidence type="ECO:0000256" key="1">
    <source>
        <dbReference type="SAM" id="MobiDB-lite"/>
    </source>
</evidence>
<gene>
    <name evidence="2" type="ORF">FQN60_000996</name>
</gene>
<evidence type="ECO:0000313" key="2">
    <source>
        <dbReference type="EMBL" id="KAA8587160.1"/>
    </source>
</evidence>
<protein>
    <submittedName>
        <fullName evidence="2">Uncharacterized protein</fullName>
    </submittedName>
</protein>
<comment type="caution">
    <text evidence="2">The sequence shown here is derived from an EMBL/GenBank/DDBJ whole genome shotgun (WGS) entry which is preliminary data.</text>
</comment>